<dbReference type="InterPro" id="IPR039537">
    <property type="entry name" value="Retrotran_Ty1/copia-like"/>
</dbReference>
<dbReference type="GO" id="GO:0003887">
    <property type="term" value="F:DNA-directed DNA polymerase activity"/>
    <property type="evidence" value="ECO:0007669"/>
    <property type="project" value="UniProtKB-KW"/>
</dbReference>
<keyword evidence="8" id="KW-0239">DNA-directed DNA polymerase</keyword>
<evidence type="ECO:0000256" key="8">
    <source>
        <dbReference type="ARBA" id="ARBA00022932"/>
    </source>
</evidence>
<dbReference type="GO" id="GO:0016787">
    <property type="term" value="F:hydrolase activity"/>
    <property type="evidence" value="ECO:0007669"/>
    <property type="project" value="UniProtKB-KW"/>
</dbReference>
<dbReference type="PROSITE" id="PS50994">
    <property type="entry name" value="INTEGRASE"/>
    <property type="match status" value="1"/>
</dbReference>
<dbReference type="PANTHER" id="PTHR42648:SF11">
    <property type="entry name" value="TRANSPOSON TY4-P GAG-POL POLYPROTEIN"/>
    <property type="match status" value="1"/>
</dbReference>
<dbReference type="GO" id="GO:0003964">
    <property type="term" value="F:RNA-directed DNA polymerase activity"/>
    <property type="evidence" value="ECO:0007669"/>
    <property type="project" value="UniProtKB-KW"/>
</dbReference>
<evidence type="ECO:0000256" key="6">
    <source>
        <dbReference type="ARBA" id="ARBA00022908"/>
    </source>
</evidence>
<keyword evidence="9" id="KW-0233">DNA recombination</keyword>
<keyword evidence="6" id="KW-0229">DNA integration</keyword>
<keyword evidence="3" id="KW-0255">Endonuclease</keyword>
<organism evidence="12 13">
    <name type="scientific">Trichuris muris</name>
    <name type="common">Mouse whipworm</name>
    <dbReference type="NCBI Taxonomy" id="70415"/>
    <lineage>
        <taxon>Eukaryota</taxon>
        <taxon>Metazoa</taxon>
        <taxon>Ecdysozoa</taxon>
        <taxon>Nematoda</taxon>
        <taxon>Enoplea</taxon>
        <taxon>Dorylaimia</taxon>
        <taxon>Trichinellida</taxon>
        <taxon>Trichuridae</taxon>
        <taxon>Trichuris</taxon>
    </lineage>
</organism>
<dbReference type="PANTHER" id="PTHR42648">
    <property type="entry name" value="TRANSPOSASE, PUTATIVE-RELATED"/>
    <property type="match status" value="1"/>
</dbReference>
<feature type="region of interest" description="Disordered" evidence="10">
    <location>
        <begin position="288"/>
        <end position="341"/>
    </location>
</feature>
<evidence type="ECO:0000256" key="5">
    <source>
        <dbReference type="ARBA" id="ARBA00022842"/>
    </source>
</evidence>
<proteinExistence type="predicted"/>
<evidence type="ECO:0000256" key="2">
    <source>
        <dbReference type="ARBA" id="ARBA00022723"/>
    </source>
</evidence>
<keyword evidence="4" id="KW-0378">Hydrolase</keyword>
<keyword evidence="5" id="KW-0460">Magnesium</keyword>
<dbReference type="Pfam" id="PF25597">
    <property type="entry name" value="SH3_retrovirus"/>
    <property type="match status" value="1"/>
</dbReference>
<reference evidence="13" key="1">
    <citation type="submission" date="2019-12" db="UniProtKB">
        <authorList>
            <consortium name="WormBaseParasite"/>
        </authorList>
    </citation>
    <scope>IDENTIFICATION</scope>
</reference>
<evidence type="ECO:0000313" key="13">
    <source>
        <dbReference type="WBParaSite" id="TMUE_2000008433.1"/>
    </source>
</evidence>
<keyword evidence="8" id="KW-0548">Nucleotidyltransferase</keyword>
<dbReference type="GO" id="GO:0006310">
    <property type="term" value="P:DNA recombination"/>
    <property type="evidence" value="ECO:0007669"/>
    <property type="project" value="UniProtKB-KW"/>
</dbReference>
<dbReference type="InterPro" id="IPR057670">
    <property type="entry name" value="SH3_retrovirus"/>
</dbReference>
<dbReference type="GO" id="GO:0004519">
    <property type="term" value="F:endonuclease activity"/>
    <property type="evidence" value="ECO:0007669"/>
    <property type="project" value="UniProtKB-KW"/>
</dbReference>
<sequence>MNQMNIVSGLQVTGEQKFFCEGCVFGSMARRPHKEAIERRECLPGEIIHTDVCGPFIQPSIGGSMYFICFKDESSAYRKVYFMKRKDEVLRCLKTVLAEVRNETGHSVKRVRSDCGTEFINKSVSDFLVENGIIHEKSPPYTPQCNGMAERENRTLTEKGKVHVMCKKFTEISLGAVHTAAYLMNRVPNRKETATTPYEEWFGKRPSVSHLRVFGCDAYVRVPDQYRKKFDSKARKVTFVGYGRSNKIFRIYDPQKHQIYEVTDIKFRESLLNGRILLDEEEVNWTPLDHEAQMVPSANEIETDKKQASPKRGSGTPPENRNRERVTEPLTMELRPRPRNRAAMLVRAEPGSMEEALEQINGNKQ</sequence>
<evidence type="ECO:0000256" key="9">
    <source>
        <dbReference type="ARBA" id="ARBA00023172"/>
    </source>
</evidence>
<evidence type="ECO:0000256" key="7">
    <source>
        <dbReference type="ARBA" id="ARBA00022918"/>
    </source>
</evidence>
<evidence type="ECO:0000256" key="1">
    <source>
        <dbReference type="ARBA" id="ARBA00022722"/>
    </source>
</evidence>
<evidence type="ECO:0000313" key="12">
    <source>
        <dbReference type="Proteomes" id="UP000046395"/>
    </source>
</evidence>
<keyword evidence="12" id="KW-1185">Reference proteome</keyword>
<name>A0A5S6QMK3_TRIMR</name>
<accession>A0A5S6QMK3</accession>
<protein>
    <submittedName>
        <fullName evidence="13">Integrase catalytic domain-containing protein</fullName>
    </submittedName>
</protein>
<dbReference type="InterPro" id="IPR012337">
    <property type="entry name" value="RNaseH-like_sf"/>
</dbReference>
<dbReference type="Pfam" id="PF00665">
    <property type="entry name" value="rve"/>
    <property type="match status" value="1"/>
</dbReference>
<dbReference type="GO" id="GO:0015074">
    <property type="term" value="P:DNA integration"/>
    <property type="evidence" value="ECO:0007669"/>
    <property type="project" value="UniProtKB-KW"/>
</dbReference>
<keyword evidence="1" id="KW-0540">Nuclease</keyword>
<dbReference type="WBParaSite" id="TMUE_2000008433.1">
    <property type="protein sequence ID" value="TMUE_2000008433.1"/>
    <property type="gene ID" value="WBGene00293824"/>
</dbReference>
<evidence type="ECO:0000256" key="3">
    <source>
        <dbReference type="ARBA" id="ARBA00022759"/>
    </source>
</evidence>
<evidence type="ECO:0000256" key="10">
    <source>
        <dbReference type="SAM" id="MobiDB-lite"/>
    </source>
</evidence>
<keyword evidence="2" id="KW-0479">Metal-binding</keyword>
<feature type="domain" description="Integrase catalytic" evidence="11">
    <location>
        <begin position="40"/>
        <end position="205"/>
    </location>
</feature>
<dbReference type="AlphaFoldDB" id="A0A5S6QMK3"/>
<dbReference type="InterPro" id="IPR036397">
    <property type="entry name" value="RNaseH_sf"/>
</dbReference>
<dbReference type="InterPro" id="IPR001584">
    <property type="entry name" value="Integrase_cat-core"/>
</dbReference>
<dbReference type="Gene3D" id="3.30.420.10">
    <property type="entry name" value="Ribonuclease H-like superfamily/Ribonuclease H"/>
    <property type="match status" value="1"/>
</dbReference>
<dbReference type="Proteomes" id="UP000046395">
    <property type="component" value="Unassembled WGS sequence"/>
</dbReference>
<dbReference type="GO" id="GO:0003676">
    <property type="term" value="F:nucleic acid binding"/>
    <property type="evidence" value="ECO:0007669"/>
    <property type="project" value="InterPro"/>
</dbReference>
<dbReference type="STRING" id="70415.A0A5S6QMK3"/>
<keyword evidence="7" id="KW-0695">RNA-directed DNA polymerase</keyword>
<evidence type="ECO:0000259" key="11">
    <source>
        <dbReference type="PROSITE" id="PS50994"/>
    </source>
</evidence>
<evidence type="ECO:0000256" key="4">
    <source>
        <dbReference type="ARBA" id="ARBA00022801"/>
    </source>
</evidence>
<keyword evidence="8" id="KW-0808">Transferase</keyword>
<dbReference type="GO" id="GO:0046872">
    <property type="term" value="F:metal ion binding"/>
    <property type="evidence" value="ECO:0007669"/>
    <property type="project" value="UniProtKB-KW"/>
</dbReference>
<dbReference type="SUPFAM" id="SSF53098">
    <property type="entry name" value="Ribonuclease H-like"/>
    <property type="match status" value="1"/>
</dbReference>